<gene>
    <name evidence="1" type="ORF">Hsw_PA0044</name>
</gene>
<dbReference type="eggNOG" id="COG4188">
    <property type="taxonomic scope" value="Bacteria"/>
</dbReference>
<dbReference type="AlphaFoldDB" id="W8EUC9"/>
<dbReference type="EMBL" id="CP007144">
    <property type="protein sequence ID" value="AHJ95377.1"/>
    <property type="molecule type" value="Genomic_DNA"/>
</dbReference>
<dbReference type="OrthoDB" id="192696at2"/>
<protein>
    <submittedName>
        <fullName evidence="1">Uncharacterized protein</fullName>
    </submittedName>
</protein>
<dbReference type="RefSeq" id="WP_155832732.1">
    <property type="nucleotide sequence ID" value="NZ_CP007144.1"/>
</dbReference>
<sequence length="46" mass="4851">MAGDADDSPLTTRGLAWFTDAFTLSPRAEWLLTLSGAEHMLGGITG</sequence>
<accession>W8EUC9</accession>
<proteinExistence type="predicted"/>
<dbReference type="Proteomes" id="UP000019423">
    <property type="component" value="Plasmid pHsw1"/>
</dbReference>
<organism evidence="1 2">
    <name type="scientific">Hymenobacter swuensis DY53</name>
    <dbReference type="NCBI Taxonomy" id="1227739"/>
    <lineage>
        <taxon>Bacteria</taxon>
        <taxon>Pseudomonadati</taxon>
        <taxon>Bacteroidota</taxon>
        <taxon>Cytophagia</taxon>
        <taxon>Cytophagales</taxon>
        <taxon>Hymenobacteraceae</taxon>
        <taxon>Hymenobacter</taxon>
    </lineage>
</organism>
<keyword evidence="2" id="KW-1185">Reference proteome</keyword>
<dbReference type="PATRIC" id="fig|1227739.3.peg.80"/>
<name>W8EUC9_9BACT</name>
<keyword evidence="1" id="KW-0614">Plasmid</keyword>
<reference evidence="1 2" key="1">
    <citation type="submission" date="2014-01" db="EMBL/GenBank/DDBJ databases">
        <title>Complete sequence of plasmid1 of ionizing-radiation resistance bacterium Hymenobacter swuensis DY53.</title>
        <authorList>
            <person name="Jung J.-H."/>
            <person name="Jeong S.-W."/>
            <person name="Joe M.-H."/>
            <person name="Cho y.-j."/>
            <person name="Kim M.-K."/>
            <person name="Lim S.-Y."/>
        </authorList>
    </citation>
    <scope>NUCLEOTIDE SEQUENCE [LARGE SCALE GENOMIC DNA]</scope>
    <source>
        <strain evidence="1 2">DY53</strain>
        <plasmid evidence="1 2">pHsw1</plasmid>
    </source>
</reference>
<dbReference type="HOGENOM" id="CLU_3184627_0_0_10"/>
<evidence type="ECO:0000313" key="2">
    <source>
        <dbReference type="Proteomes" id="UP000019423"/>
    </source>
</evidence>
<dbReference type="KEGG" id="hsw:Hsw_PA0044"/>
<evidence type="ECO:0000313" key="1">
    <source>
        <dbReference type="EMBL" id="AHJ95377.1"/>
    </source>
</evidence>
<geneLocation type="plasmid" evidence="1 2">
    <name>pHsw1</name>
</geneLocation>